<dbReference type="AlphaFoldDB" id="A0A7J5Z6H4"/>
<accession>A0A7J5Z6H4</accession>
<evidence type="ECO:0000313" key="2">
    <source>
        <dbReference type="Proteomes" id="UP000518266"/>
    </source>
</evidence>
<organism evidence="1 2">
    <name type="scientific">Dissostichus mawsoni</name>
    <name type="common">Antarctic cod</name>
    <dbReference type="NCBI Taxonomy" id="36200"/>
    <lineage>
        <taxon>Eukaryota</taxon>
        <taxon>Metazoa</taxon>
        <taxon>Chordata</taxon>
        <taxon>Craniata</taxon>
        <taxon>Vertebrata</taxon>
        <taxon>Euteleostomi</taxon>
        <taxon>Actinopterygii</taxon>
        <taxon>Neopterygii</taxon>
        <taxon>Teleostei</taxon>
        <taxon>Neoteleostei</taxon>
        <taxon>Acanthomorphata</taxon>
        <taxon>Eupercaria</taxon>
        <taxon>Perciformes</taxon>
        <taxon>Notothenioidei</taxon>
        <taxon>Nototheniidae</taxon>
        <taxon>Dissostichus</taxon>
    </lineage>
</organism>
<proteinExistence type="predicted"/>
<reference evidence="1 2" key="1">
    <citation type="submission" date="2020-03" db="EMBL/GenBank/DDBJ databases">
        <title>Dissostichus mawsoni Genome sequencing and assembly.</title>
        <authorList>
            <person name="Park H."/>
        </authorList>
    </citation>
    <scope>NUCLEOTIDE SEQUENCE [LARGE SCALE GENOMIC DNA]</scope>
    <source>
        <strain evidence="1">DM0001</strain>
        <tissue evidence="1">Muscle</tissue>
    </source>
</reference>
<protein>
    <submittedName>
        <fullName evidence="1">Uncharacterized protein</fullName>
    </submittedName>
</protein>
<name>A0A7J5Z6H4_DISMA</name>
<evidence type="ECO:0000313" key="1">
    <source>
        <dbReference type="EMBL" id="KAF3855948.1"/>
    </source>
</evidence>
<comment type="caution">
    <text evidence="1">The sequence shown here is derived from an EMBL/GenBank/DDBJ whole genome shotgun (WGS) entry which is preliminary data.</text>
</comment>
<sequence>MSSRTEDEEKERRRGLVREDKLPDFEEELKDLAAQNKIAGPGLRSVMNSSVWRSPLLMFPT</sequence>
<dbReference type="Proteomes" id="UP000518266">
    <property type="component" value="Unassembled WGS sequence"/>
</dbReference>
<gene>
    <name evidence="1" type="ORF">F7725_016671</name>
</gene>
<dbReference type="EMBL" id="JAAKFY010000006">
    <property type="protein sequence ID" value="KAF3855948.1"/>
    <property type="molecule type" value="Genomic_DNA"/>
</dbReference>
<keyword evidence="2" id="KW-1185">Reference proteome</keyword>